<keyword evidence="3" id="KW-1185">Reference proteome</keyword>
<proteinExistence type="predicted"/>
<evidence type="ECO:0000313" key="3">
    <source>
        <dbReference type="Proteomes" id="UP000499080"/>
    </source>
</evidence>
<feature type="compositionally biased region" description="Basic and acidic residues" evidence="1">
    <location>
        <begin position="87"/>
        <end position="101"/>
    </location>
</feature>
<organism evidence="2 3">
    <name type="scientific">Araneus ventricosus</name>
    <name type="common">Orbweaver spider</name>
    <name type="synonym">Epeira ventricosa</name>
    <dbReference type="NCBI Taxonomy" id="182803"/>
    <lineage>
        <taxon>Eukaryota</taxon>
        <taxon>Metazoa</taxon>
        <taxon>Ecdysozoa</taxon>
        <taxon>Arthropoda</taxon>
        <taxon>Chelicerata</taxon>
        <taxon>Arachnida</taxon>
        <taxon>Araneae</taxon>
        <taxon>Araneomorphae</taxon>
        <taxon>Entelegynae</taxon>
        <taxon>Araneoidea</taxon>
        <taxon>Araneidae</taxon>
        <taxon>Araneus</taxon>
    </lineage>
</organism>
<accession>A0A4Y2I9D2</accession>
<protein>
    <submittedName>
        <fullName evidence="2">Uncharacterized protein</fullName>
    </submittedName>
</protein>
<reference evidence="2 3" key="1">
    <citation type="journal article" date="2019" name="Sci. Rep.">
        <title>Orb-weaving spider Araneus ventricosus genome elucidates the spidroin gene catalogue.</title>
        <authorList>
            <person name="Kono N."/>
            <person name="Nakamura H."/>
            <person name="Ohtoshi R."/>
            <person name="Moran D.A.P."/>
            <person name="Shinohara A."/>
            <person name="Yoshida Y."/>
            <person name="Fujiwara M."/>
            <person name="Mori M."/>
            <person name="Tomita M."/>
            <person name="Arakawa K."/>
        </authorList>
    </citation>
    <scope>NUCLEOTIDE SEQUENCE [LARGE SCALE GENOMIC DNA]</scope>
</reference>
<dbReference type="AlphaFoldDB" id="A0A4Y2I9D2"/>
<dbReference type="EMBL" id="BGPR01002486">
    <property type="protein sequence ID" value="GBM74273.1"/>
    <property type="molecule type" value="Genomic_DNA"/>
</dbReference>
<feature type="region of interest" description="Disordered" evidence="1">
    <location>
        <begin position="67"/>
        <end position="101"/>
    </location>
</feature>
<dbReference type="Proteomes" id="UP000499080">
    <property type="component" value="Unassembled WGS sequence"/>
</dbReference>
<sequence length="101" mass="11238">MRGNLETAGLSISQRLSINNLNQALGRHAVHHDRLPPRAVFSKKGGLIMSRRKSGSIDRDINAVWTNTENNSGKSRSQPLASIFPREMGKQKQMARKETAD</sequence>
<feature type="compositionally biased region" description="Polar residues" evidence="1">
    <location>
        <begin position="67"/>
        <end position="80"/>
    </location>
</feature>
<comment type="caution">
    <text evidence="2">The sequence shown here is derived from an EMBL/GenBank/DDBJ whole genome shotgun (WGS) entry which is preliminary data.</text>
</comment>
<evidence type="ECO:0000313" key="2">
    <source>
        <dbReference type="EMBL" id="GBM74273.1"/>
    </source>
</evidence>
<evidence type="ECO:0000256" key="1">
    <source>
        <dbReference type="SAM" id="MobiDB-lite"/>
    </source>
</evidence>
<name>A0A4Y2I9D2_ARAVE</name>
<gene>
    <name evidence="2" type="ORF">AVEN_109092_1</name>
</gene>